<evidence type="ECO:0000256" key="1">
    <source>
        <dbReference type="SAM" id="SignalP"/>
    </source>
</evidence>
<dbReference type="OrthoDB" id="2931152at2"/>
<evidence type="ECO:0000313" key="5">
    <source>
        <dbReference type="Proteomes" id="UP000297014"/>
    </source>
</evidence>
<feature type="signal peptide" evidence="1">
    <location>
        <begin position="1"/>
        <end position="21"/>
    </location>
</feature>
<dbReference type="Proteomes" id="UP000297014">
    <property type="component" value="Unassembled WGS sequence"/>
</dbReference>
<evidence type="ECO:0000313" key="2">
    <source>
        <dbReference type="EMBL" id="KGA96129.1"/>
    </source>
</evidence>
<dbReference type="Pfam" id="PF11518">
    <property type="entry name" value="DUF3221"/>
    <property type="match status" value="1"/>
</dbReference>
<feature type="chain" id="PRO_5038207323" description="DUF3221 domain-containing protein" evidence="1">
    <location>
        <begin position="22"/>
        <end position="118"/>
    </location>
</feature>
<dbReference type="RefSeq" id="WP_003322372.1">
    <property type="nucleotide sequence ID" value="NZ_ALPT02000079.1"/>
</dbReference>
<comment type="caution">
    <text evidence="2">The sequence shown here is derived from an EMBL/GenBank/DDBJ whole genome shotgun (WGS) entry which is preliminary data.</text>
</comment>
<keyword evidence="1" id="KW-0732">Signal</keyword>
<dbReference type="InterPro" id="IPR012340">
    <property type="entry name" value="NA-bd_OB-fold"/>
</dbReference>
<evidence type="ECO:0000313" key="3">
    <source>
        <dbReference type="EMBL" id="THG92081.1"/>
    </source>
</evidence>
<evidence type="ECO:0000313" key="4">
    <source>
        <dbReference type="Proteomes" id="UP000002754"/>
    </source>
</evidence>
<evidence type="ECO:0008006" key="6">
    <source>
        <dbReference type="Google" id="ProtNLM"/>
    </source>
</evidence>
<dbReference type="EMBL" id="JALP01000022">
    <property type="protein sequence ID" value="THG92081.1"/>
    <property type="molecule type" value="Genomic_DNA"/>
</dbReference>
<reference evidence="3 5" key="2">
    <citation type="submission" date="2014-01" db="EMBL/GenBank/DDBJ databases">
        <title>Draft genome sequencing of Bacillus alcalophilus CGMCC 1.3604.</title>
        <authorList>
            <person name="Yang J."/>
            <person name="Diao L."/>
            <person name="Yang S."/>
        </authorList>
    </citation>
    <scope>NUCLEOTIDE SEQUENCE [LARGE SCALE GENOMIC DNA]</scope>
    <source>
        <strain evidence="3 5">CGMCC 1.3604</strain>
    </source>
</reference>
<dbReference type="Gene3D" id="2.40.50.140">
    <property type="entry name" value="Nucleic acid-binding proteins"/>
    <property type="match status" value="1"/>
</dbReference>
<dbReference type="Proteomes" id="UP000002754">
    <property type="component" value="Unassembled WGS sequence"/>
</dbReference>
<dbReference type="AlphaFoldDB" id="A0A094WEE7"/>
<organism evidence="2 4">
    <name type="scientific">Alkalihalobacillus alcalophilus ATCC 27647 = CGMCC 1.3604</name>
    <dbReference type="NCBI Taxonomy" id="1218173"/>
    <lineage>
        <taxon>Bacteria</taxon>
        <taxon>Bacillati</taxon>
        <taxon>Bacillota</taxon>
        <taxon>Bacilli</taxon>
        <taxon>Bacillales</taxon>
        <taxon>Bacillaceae</taxon>
        <taxon>Alkalihalobacillus</taxon>
    </lineage>
</organism>
<dbReference type="InterPro" id="IPR021598">
    <property type="entry name" value="DUF3221"/>
</dbReference>
<accession>A0A094WEE7</accession>
<proteinExistence type="predicted"/>
<keyword evidence="4" id="KW-1185">Reference proteome</keyword>
<gene>
    <name evidence="3" type="ORF">AJ85_17495</name>
    <name evidence="2" type="ORF">BALCAV_0218240</name>
</gene>
<sequence>MLRKKGWLSLFFVGSMFYLLSCSNQTFNEAGLMQMEGIVAKISNNEILVVEGVTSEEINGLSEQEILEYSNEATYFTLLENNRSIDDLIVGNSIRVWFEALNLSKPASGIGSHIEILD</sequence>
<name>A0A094WEE7_ALKAL</name>
<protein>
    <recommendedName>
        <fullName evidence="6">DUF3221 domain-containing protein</fullName>
    </recommendedName>
</protein>
<dbReference type="EMBL" id="ALPT02000079">
    <property type="protein sequence ID" value="KGA96129.1"/>
    <property type="molecule type" value="Genomic_DNA"/>
</dbReference>
<reference evidence="2 4" key="1">
    <citation type="journal article" date="2014" name="Genome Announc.">
        <title>Draft Genome Sequence of Bacillus alcalophilus AV1934, a Classic Alkaliphile Isolated from Human Feces in 1934.</title>
        <authorList>
            <person name="Attie O."/>
            <person name="Jayaprakash A."/>
            <person name="Shah H."/>
            <person name="Paulsen I.T."/>
            <person name="Morino M."/>
            <person name="Takahashi Y."/>
            <person name="Narumi I."/>
            <person name="Sachidanandam R."/>
            <person name="Satoh K."/>
            <person name="Ito M."/>
            <person name="Krulwich T.A."/>
        </authorList>
    </citation>
    <scope>NUCLEOTIDE SEQUENCE [LARGE SCALE GENOMIC DNA]</scope>
    <source>
        <strain evidence="2 4">AV1934</strain>
    </source>
</reference>